<feature type="region of interest" description="Disordered" evidence="2">
    <location>
        <begin position="33"/>
        <end position="72"/>
    </location>
</feature>
<dbReference type="PANTHER" id="PTHR10039">
    <property type="entry name" value="AMELOGENIN"/>
    <property type="match status" value="1"/>
</dbReference>
<keyword evidence="1" id="KW-0677">Repeat</keyword>
<evidence type="ECO:0000256" key="2">
    <source>
        <dbReference type="SAM" id="MobiDB-lite"/>
    </source>
</evidence>
<evidence type="ECO:0000313" key="5">
    <source>
        <dbReference type="Proteomes" id="UP000308133"/>
    </source>
</evidence>
<proteinExistence type="predicted"/>
<evidence type="ECO:0000256" key="1">
    <source>
        <dbReference type="ARBA" id="ARBA00022737"/>
    </source>
</evidence>
<gene>
    <name evidence="4" type="ORF">C1H76_8616</name>
</gene>
<dbReference type="InterPro" id="IPR056884">
    <property type="entry name" value="NPHP3-like_N"/>
</dbReference>
<feature type="domain" description="Nephrocystin 3-like N-terminal" evidence="3">
    <location>
        <begin position="426"/>
        <end position="593"/>
    </location>
</feature>
<protein>
    <submittedName>
        <fullName evidence="4">AAA domain-containing protein 11</fullName>
    </submittedName>
</protein>
<accession>A0A4U7AME2</accession>
<dbReference type="Proteomes" id="UP000308133">
    <property type="component" value="Unassembled WGS sequence"/>
</dbReference>
<evidence type="ECO:0000313" key="4">
    <source>
        <dbReference type="EMBL" id="TKX19238.1"/>
    </source>
</evidence>
<name>A0A4U7AME2_9PEZI</name>
<sequence>MAERPPSCLSGICCGLASKTPGLPTFWWKHRAKKSGSNNSKQDVKQEKDLIPPQPAQSPQPTQLPLAPTNLPLDCDALTPPRLVITRELSEHGRDIRKTIRLQQHRSSVISKPSATGTMAPALQNFMTLERQPSTNGINGVRHSRLNEINGTRKSLSRVSSVRIMNSHQHNNNNNNNIFVVAETASYLKRQCAAEIGAAVSQGILGTSFARFMESVHSERLSTLPHKGSRWDKVLIRATYVAEQIRSFEYAIQDVAADSSVGAEVGYGHVRLLLQLGFENSEALDKVFSFLYRHTLDISLLLGRIDFITMTLNIQEQIAFLFADLITLVTEIAIRLHKIVNGMHSSTTSLDIHQVFKTTIDTLKERKAEVVELIWMQELENEGVDLDLEDNYSVAFLSRWLSPPDYVLASLTRNHTTFADQQAEFTCLWFQKHLSRFIQGSEAIMLVNGKPGSGKTALSAAIADRLQRPLGRRSFNTIYCSISSLLPTQATGINVAKTILYQLLNLRCGSTQLYHSLCNAYGQSRKAKTNDQYEAHLWECISEVLENPLAGLPELVLIVDGIDEVTGPKGATKLFDRLTHAVHRGAVKLIVLSQALSLQQGVHLTISDNDIRDDMHAIVQRKLILGGIKDETIVHNIINAASGSFLWAGLACDVMLLEHNPGQLFGDFKKDRPSFQTLAQKVLELSKPGSEALSVLAWLLESERPFSFVELRALFSVSYQGNVPPNQNVSMQQIVGKLRPLIAVHDDIVRIRHPDIMAACRALIKSNTLAVPIKDAETDLLYRCLSYAKTVLTDKRDPTFDELELTSANRQFNQHVLLEYVVRYWPRHLQQCALNKKEGFNVTPELSKVMPDTVMLALLEMRCWSADLPTQTFLDQLEMACRIRGQVTKNSAVLLQTYIALVLYYPTLDQHDQAAKYCWTLSKMCRTVLGETHELVVECCTRFLQITHSYTFTSRTEIVTYREEVLQILVSVYTKTYGSTSEKVIEVQQLLLDLYLAIHEEERANEILIIIRGHRHDDGEDRDVPEHLRIHVHQRRRKSSFDGPGGDLFGYGEGDGTIEVFEHIHIEILLKRAAFYLSRGDLFRAEQTYIELWQRVSSHCRTTLSIEWHESNIDIAIAYSEFLRTTKRQTECIIILTAVWQQYEFHEVRSSETIIRRLTTIAKTFKSFGYHSLALAIFRYAASFTSKESSYHKTIEEELSVTWKEVVKTTITESKRSSATIDIFRSMITTSTLDVTIMKLAQKLTVEYIETQEYYQAIAVIEMTLKRTWSSFFSEHVEMVSIFEEESFELVEKLIECYSHLRQIKKVDEVYTRLFRCVLVSKKVTFIERIRARLIAFYDEYGFIDKAISVYQEILIVRRLVLGVSHKETIEILYILGSRCRLHARNHPYWIEYYQQIITALGGFEVCHVDAFEALEIVSTYYWEDRRFAEATSLYALLWATFVKEYKRFTDTKFILRTYRRYIQCLEETSVELEVIYRISTEFRETCIKAFGAKAEITIEATILLAKVCERSEQYEQQSISLYEEVSSTRTEVKETLRTLYSKRITSISSSSIEQALSIYYSQYSESKKKFGFSSMTLTYFRELTVLLSKQSKMEAVIKETSLAITEITKETSSIILMEAAVQIAQTFQLIKQETVCHQLIEEMYLQIVAKHVRKSSFSFDLTSCSSSFLVFLAGIHYHIRKDLRITFSEIMADLKFQVFQYDCIRRSIKAQKSTDVLLAASPLCGFLRQRDSGFMITIIEGDLVAYFKREIKIQLRVEISTKLFIVSVLEHLRTKSILASILTAVNRRVTDSMNKRHWNEAYDVANIGLFYIKAHGGFDSPTTVGLGFRLALLLASCGTEKCDQADVRRDLLQLSNKIVRELLEICKDRDINLAKVRLAELNQLAALLGDQEDYQILEWLLATLWHTRDAQRTMPSRTLLSLGHRLICARFLAGHVQKALRLCEDIAYNMRRVHGARHPASLDMYELLAQLYSAAGQQYQKAAASKDKNSASAATQAQEHFRKALLVHEELLKFMVYEGTMDDSDDDDELERQGHDDDHPEVDRGQFSKRQMHLLKYAFQRLGSWPKAVKEYEKLNADTFSRFGRALKGEEGVEKWSTNGFGAGRAESADGMFVTWREWEFVPEKEVEGVQRAILECGA</sequence>
<feature type="region of interest" description="Disordered" evidence="2">
    <location>
        <begin position="2026"/>
        <end position="2045"/>
    </location>
</feature>
<dbReference type="InterPro" id="IPR027417">
    <property type="entry name" value="P-loop_NTPase"/>
</dbReference>
<dbReference type="PANTHER" id="PTHR10039:SF9">
    <property type="entry name" value="NACHT DOMAIN PROTEIN (AFU_ORTHOLOGUE AFUA_2G01760)"/>
    <property type="match status" value="1"/>
</dbReference>
<feature type="compositionally biased region" description="Low complexity" evidence="2">
    <location>
        <begin position="59"/>
        <end position="72"/>
    </location>
</feature>
<dbReference type="SUPFAM" id="SSF52540">
    <property type="entry name" value="P-loop containing nucleoside triphosphate hydrolases"/>
    <property type="match status" value="1"/>
</dbReference>
<dbReference type="EMBL" id="PTQR01000117">
    <property type="protein sequence ID" value="TKX19238.1"/>
    <property type="molecule type" value="Genomic_DNA"/>
</dbReference>
<comment type="caution">
    <text evidence="4">The sequence shown here is derived from an EMBL/GenBank/DDBJ whole genome shotgun (WGS) entry which is preliminary data.</text>
</comment>
<dbReference type="Gene3D" id="3.40.50.300">
    <property type="entry name" value="P-loop containing nucleotide triphosphate hydrolases"/>
    <property type="match status" value="1"/>
</dbReference>
<organism evidence="4 5">
    <name type="scientific">Elsinoe australis</name>
    <dbReference type="NCBI Taxonomy" id="40998"/>
    <lineage>
        <taxon>Eukaryota</taxon>
        <taxon>Fungi</taxon>
        <taxon>Dikarya</taxon>
        <taxon>Ascomycota</taxon>
        <taxon>Pezizomycotina</taxon>
        <taxon>Dothideomycetes</taxon>
        <taxon>Dothideomycetidae</taxon>
        <taxon>Myriangiales</taxon>
        <taxon>Elsinoaceae</taxon>
        <taxon>Elsinoe</taxon>
    </lineage>
</organism>
<evidence type="ECO:0000259" key="3">
    <source>
        <dbReference type="Pfam" id="PF24883"/>
    </source>
</evidence>
<dbReference type="Pfam" id="PF24883">
    <property type="entry name" value="NPHP3_N"/>
    <property type="match status" value="1"/>
</dbReference>
<reference evidence="4 5" key="1">
    <citation type="submission" date="2018-02" db="EMBL/GenBank/DDBJ databases">
        <title>Draft genome sequences of Elsinoe sp., causing black scab on jojoba.</title>
        <authorList>
            <person name="Stodart B."/>
            <person name="Jeffress S."/>
            <person name="Ash G."/>
            <person name="Arun Chinnappa K."/>
        </authorList>
    </citation>
    <scope>NUCLEOTIDE SEQUENCE [LARGE SCALE GENOMIC DNA]</scope>
    <source>
        <strain evidence="4 5">Hillstone_2</strain>
    </source>
</reference>
<feature type="compositionally biased region" description="Basic and acidic residues" evidence="2">
    <location>
        <begin position="2032"/>
        <end position="2045"/>
    </location>
</feature>